<dbReference type="CDD" id="cd17511">
    <property type="entry name" value="YbjN_AmyR-like"/>
    <property type="match status" value="1"/>
</dbReference>
<feature type="region of interest" description="Disordered" evidence="1">
    <location>
        <begin position="157"/>
        <end position="194"/>
    </location>
</feature>
<sequence>MQVNTPDLIDSIGVEQLADVLKSAGYRVTAAEQNGVMQLMSASQGVGFVVRFGNGAQPGVTLAADGTPVYIDYTLSCAMQVQGDLPADLVASWNRTKRFARLAAHGQFLLLEMDVVVAGGVSMRHLLSTIELWDRLIQEFLLHLRNRPVMAAAEEAARAQAVGESSGPAAPGGREGVQSVHSSSDSADGKATLQ</sequence>
<proteinExistence type="predicted"/>
<organism evidence="2 3">
    <name type="scientific">Paraburkholderia fungorum</name>
    <dbReference type="NCBI Taxonomy" id="134537"/>
    <lineage>
        <taxon>Bacteria</taxon>
        <taxon>Pseudomonadati</taxon>
        <taxon>Pseudomonadota</taxon>
        <taxon>Betaproteobacteria</taxon>
        <taxon>Burkholderiales</taxon>
        <taxon>Burkholderiaceae</taxon>
        <taxon>Paraburkholderia</taxon>
    </lineage>
</organism>
<dbReference type="EMBL" id="MCAS01000012">
    <property type="protein sequence ID" value="RKF46957.1"/>
    <property type="molecule type" value="Genomic_DNA"/>
</dbReference>
<evidence type="ECO:0000313" key="2">
    <source>
        <dbReference type="EMBL" id="RKF46957.1"/>
    </source>
</evidence>
<evidence type="ECO:0000313" key="3">
    <source>
        <dbReference type="Proteomes" id="UP000283709"/>
    </source>
</evidence>
<dbReference type="AlphaFoldDB" id="A0A3R7HPZ2"/>
<dbReference type="InterPro" id="IPR019660">
    <property type="entry name" value="Put_sensory_transdc_reg_YbjN"/>
</dbReference>
<evidence type="ECO:0000256" key="1">
    <source>
        <dbReference type="SAM" id="MobiDB-lite"/>
    </source>
</evidence>
<comment type="caution">
    <text evidence="2">The sequence shown here is derived from an EMBL/GenBank/DDBJ whole genome shotgun (WGS) entry which is preliminary data.</text>
</comment>
<gene>
    <name evidence="2" type="ORF">BCY88_02945</name>
</gene>
<name>A0A3R7HPZ2_9BURK</name>
<accession>A0A3R7HPZ2</accession>
<dbReference type="Pfam" id="PF10722">
    <property type="entry name" value="YbjN"/>
    <property type="match status" value="1"/>
</dbReference>
<dbReference type="Proteomes" id="UP000283709">
    <property type="component" value="Unassembled WGS sequence"/>
</dbReference>
<reference evidence="2 3" key="1">
    <citation type="submission" date="2016-07" db="EMBL/GenBank/DDBJ databases">
        <title>Genome analysis of Burkholderia fungorum ES3-20.</title>
        <authorList>
            <person name="Xu D."/>
            <person name="Yao R."/>
            <person name="Zheng S."/>
        </authorList>
    </citation>
    <scope>NUCLEOTIDE SEQUENCE [LARGE SCALE GENOMIC DNA]</scope>
    <source>
        <strain evidence="2 3">ES3-20</strain>
    </source>
</reference>
<protein>
    <submittedName>
        <fullName evidence="2">Bacterial sensory transduction regulator family protein</fullName>
    </submittedName>
</protein>